<proteinExistence type="predicted"/>
<dbReference type="PANTHER" id="PTHR23161:SF2">
    <property type="entry name" value="PROTEIN CIP2A"/>
    <property type="match status" value="1"/>
</dbReference>
<dbReference type="InterPro" id="IPR042510">
    <property type="entry name" value="CIP2A"/>
</dbReference>
<evidence type="ECO:0000256" key="1">
    <source>
        <dbReference type="SAM" id="Coils"/>
    </source>
</evidence>
<keyword evidence="1" id="KW-0175">Coiled coil</keyword>
<gene>
    <name evidence="3" type="ORF">FD754_021698</name>
</gene>
<sequence length="892" mass="100608">MDSTACLKSLLLTISQYKAVKSEANTAQLLRHLEVISGQKLTRLFTSNQILPSECLSCLVELLEDPNISAPLILSIISLLSQLAVDTETRDCLQNTYNLNSVLAGVVCRSSTCHNDSVFLQCIQLLQRLTYNIKILHSGANIDELITFLIDHIQSSEDELTMPCLGLLANLCRHNLSVQTHIKTLNNVKSFYRTLISFLAHSSLTVVVFALSILSSLTLNEEVGEKLFHARNIHQTFQLIFNILINGDGTLTRKYSVDLLVDLLKNPKIADYLTRYEHFSSCLNQVLGLLNGKDPDSSSKVLELLLAFCSVTQLRHVLTQMIFEQPPSGSTVLGSRSKSLEPTVALLRWSSQPLDGSENCSVVALELFKEIFEDVIDTANCSSADRFVTLLLPTILDQLQFTEQNLDEALIRKKYDTLKMHVAKILTTIKCTTLIEQQFTYGKIDMGFGTKVADSELCKLAADVILKTLDLMNKLKQLVPGMEVSFYKILQDPRLITPLAFALTSDNREQVQSGLGILLEASPLPDFPALVLGESIAANNAYRQQETEHMPRRVPVQSLNHSFPTSVKCLTPPLLKDRVPGLNIEELIEKLQSGVVVKDQINDVRISDIMDVYEMKLSTLASKESRLQDLLEAKALALAQADRLIAQYRCQRTQAETEARTLANMLREVERKNEELAVLLKSQQVESERAQSDIEHLFQHNRKLESVAEEHEVLTKSYMELLQRSETAEKKNKDLQVTCDSLNKQIETVKKLNESLKQQNEKTIAQLIEKEEQRKEVQNQLVDRECKLANLEQRIKVQEEKIKVLQREKEGKEETIGVLRKELNRTDQIRKELSIKASSLEVQKAQLEGRLEEKESLVKLQQEELNKHSHMIAMIHSLSGGKINPETVNLSI</sequence>
<dbReference type="SUPFAM" id="SSF48371">
    <property type="entry name" value="ARM repeat"/>
    <property type="match status" value="1"/>
</dbReference>
<feature type="domain" description="CIP2A N-terminal" evidence="2">
    <location>
        <begin position="19"/>
        <end position="548"/>
    </location>
</feature>
<reference evidence="3 4" key="1">
    <citation type="submission" date="2019-06" db="EMBL/GenBank/DDBJ databases">
        <title>Discovery of a novel chromosome fission-fusion reversal in muntjac.</title>
        <authorList>
            <person name="Mudd A.B."/>
            <person name="Bredeson J.V."/>
            <person name="Baum R."/>
            <person name="Hockemeyer D."/>
            <person name="Rokhsar D.S."/>
        </authorList>
    </citation>
    <scope>NUCLEOTIDE SEQUENCE [LARGE SCALE GENOMIC DNA]</scope>
    <source>
        <strain evidence="3">UTSW_UCB_Mm</strain>
        <tissue evidence="3">Fibroblast cell line</tissue>
    </source>
</reference>
<evidence type="ECO:0000313" key="4">
    <source>
        <dbReference type="Proteomes" id="UP000326458"/>
    </source>
</evidence>
<keyword evidence="4" id="KW-1185">Reference proteome</keyword>
<organism evidence="3 4">
    <name type="scientific">Muntiacus muntjak</name>
    <name type="common">Barking deer</name>
    <name type="synonym">Indian muntjac</name>
    <dbReference type="NCBI Taxonomy" id="9888"/>
    <lineage>
        <taxon>Eukaryota</taxon>
        <taxon>Metazoa</taxon>
        <taxon>Chordata</taxon>
        <taxon>Craniata</taxon>
        <taxon>Vertebrata</taxon>
        <taxon>Euteleostomi</taxon>
        <taxon>Mammalia</taxon>
        <taxon>Eutheria</taxon>
        <taxon>Laurasiatheria</taxon>
        <taxon>Artiodactyla</taxon>
        <taxon>Ruminantia</taxon>
        <taxon>Pecora</taxon>
        <taxon>Cervidae</taxon>
        <taxon>Muntiacinae</taxon>
        <taxon>Muntiacus</taxon>
    </lineage>
</organism>
<dbReference type="InterPro" id="IPR011989">
    <property type="entry name" value="ARM-like"/>
</dbReference>
<evidence type="ECO:0000313" key="3">
    <source>
        <dbReference type="EMBL" id="KAB0344772.1"/>
    </source>
</evidence>
<dbReference type="EMBL" id="VCEA01000003">
    <property type="protein sequence ID" value="KAB0344772.1"/>
    <property type="molecule type" value="Genomic_DNA"/>
</dbReference>
<dbReference type="InterPro" id="IPR048701">
    <property type="entry name" value="CIP2A_N"/>
</dbReference>
<dbReference type="Proteomes" id="UP000326458">
    <property type="component" value="Unassembled WGS sequence"/>
</dbReference>
<evidence type="ECO:0000259" key="2">
    <source>
        <dbReference type="Pfam" id="PF21044"/>
    </source>
</evidence>
<dbReference type="FunFam" id="1.25.10.10:FF:000496">
    <property type="entry name" value="Cell proliferation regulating inhibitor of protein phosphatase 2A"/>
    <property type="match status" value="1"/>
</dbReference>
<dbReference type="AlphaFoldDB" id="A0A5N3V695"/>
<dbReference type="PANTHER" id="PTHR23161">
    <property type="entry name" value="PROTEIN CIP2A"/>
    <property type="match status" value="1"/>
</dbReference>
<accession>A0A5N3V695</accession>
<feature type="coiled-coil region" evidence="1">
    <location>
        <begin position="718"/>
        <end position="864"/>
    </location>
</feature>
<name>A0A5N3V695_MUNMU</name>
<dbReference type="InterPro" id="IPR016024">
    <property type="entry name" value="ARM-type_fold"/>
</dbReference>
<dbReference type="Pfam" id="PF21044">
    <property type="entry name" value="CIP2A_N"/>
    <property type="match status" value="1"/>
</dbReference>
<dbReference type="Gene3D" id="1.25.10.10">
    <property type="entry name" value="Leucine-rich Repeat Variant"/>
    <property type="match status" value="1"/>
</dbReference>
<comment type="caution">
    <text evidence="3">The sequence shown here is derived from an EMBL/GenBank/DDBJ whole genome shotgun (WGS) entry which is preliminary data.</text>
</comment>
<feature type="coiled-coil region" evidence="1">
    <location>
        <begin position="627"/>
        <end position="686"/>
    </location>
</feature>
<protein>
    <recommendedName>
        <fullName evidence="2">CIP2A N-terminal domain-containing protein</fullName>
    </recommendedName>
</protein>